<reference evidence="2 3" key="1">
    <citation type="submission" date="2018-11" db="EMBL/GenBank/DDBJ databases">
        <authorList>
            <consortium name="Pathogen Informatics"/>
        </authorList>
    </citation>
    <scope>NUCLEOTIDE SEQUENCE [LARGE SCALE GENOMIC DNA]</scope>
</reference>
<dbReference type="AlphaFoldDB" id="A0A3P7E8S2"/>
<dbReference type="OrthoDB" id="5876619at2759"/>
<evidence type="ECO:0000313" key="3">
    <source>
        <dbReference type="Proteomes" id="UP000270924"/>
    </source>
</evidence>
<accession>A0A3P7E8S2</accession>
<protein>
    <submittedName>
        <fullName evidence="2">Uncharacterized protein</fullName>
    </submittedName>
</protein>
<keyword evidence="1" id="KW-0812">Transmembrane</keyword>
<evidence type="ECO:0000256" key="1">
    <source>
        <dbReference type="SAM" id="Phobius"/>
    </source>
</evidence>
<gene>
    <name evidence="2" type="ORF">WBA_LOCUS9152</name>
</gene>
<keyword evidence="1" id="KW-1133">Transmembrane helix</keyword>
<keyword evidence="1" id="KW-0472">Membrane</keyword>
<dbReference type="InParanoid" id="A0A3P7E8S2"/>
<name>A0A3P7E8S2_WUCBA</name>
<dbReference type="Proteomes" id="UP000270924">
    <property type="component" value="Unassembled WGS sequence"/>
</dbReference>
<keyword evidence="3" id="KW-1185">Reference proteome</keyword>
<evidence type="ECO:0000313" key="2">
    <source>
        <dbReference type="EMBL" id="VDM15876.1"/>
    </source>
</evidence>
<sequence>MLHDYPTTLTTFETMQVNEDGSTEIISRRVLTRVTDPVISHVQFTGTENEHRLRDLEREEEFETVDMEGNVTRTTLHRNALSFSAGILLLMFRVFQLFLHAIS</sequence>
<feature type="transmembrane region" description="Helical" evidence="1">
    <location>
        <begin position="80"/>
        <end position="102"/>
    </location>
</feature>
<dbReference type="EMBL" id="UYWW01008579">
    <property type="protein sequence ID" value="VDM15876.1"/>
    <property type="molecule type" value="Genomic_DNA"/>
</dbReference>
<organism evidence="2 3">
    <name type="scientific">Wuchereria bancrofti</name>
    <dbReference type="NCBI Taxonomy" id="6293"/>
    <lineage>
        <taxon>Eukaryota</taxon>
        <taxon>Metazoa</taxon>
        <taxon>Ecdysozoa</taxon>
        <taxon>Nematoda</taxon>
        <taxon>Chromadorea</taxon>
        <taxon>Rhabditida</taxon>
        <taxon>Spirurina</taxon>
        <taxon>Spiruromorpha</taxon>
        <taxon>Filarioidea</taxon>
        <taxon>Onchocercidae</taxon>
        <taxon>Wuchereria</taxon>
    </lineage>
</organism>
<proteinExistence type="predicted"/>